<accession>A0A060T882</accession>
<evidence type="ECO:0000256" key="8">
    <source>
        <dbReference type="ARBA" id="ARBA00023136"/>
    </source>
</evidence>
<gene>
    <name evidence="9" type="ORF">GNLVRS02_ARAD1C27412g</name>
</gene>
<evidence type="ECO:0000256" key="3">
    <source>
        <dbReference type="ARBA" id="ARBA00022448"/>
    </source>
</evidence>
<dbReference type="GO" id="GO:0005743">
    <property type="term" value="C:mitochondrial inner membrane"/>
    <property type="evidence" value="ECO:0007669"/>
    <property type="project" value="UniProtKB-SubCell"/>
</dbReference>
<comment type="similarity">
    <text evidence="2">Belongs to the complex I NDUFA5 subunit family.</text>
</comment>
<dbReference type="PANTHER" id="PTHR12653">
    <property type="entry name" value="NADH-UBIQUINONE OXIDOREDUCTASE 13 KD-B SUBUNIT"/>
    <property type="match status" value="1"/>
</dbReference>
<keyword evidence="3" id="KW-0813">Transport</keyword>
<evidence type="ECO:0000256" key="6">
    <source>
        <dbReference type="ARBA" id="ARBA00022982"/>
    </source>
</evidence>
<dbReference type="GO" id="GO:0022904">
    <property type="term" value="P:respiratory electron transport chain"/>
    <property type="evidence" value="ECO:0007669"/>
    <property type="project" value="InterPro"/>
</dbReference>
<dbReference type="InterPro" id="IPR006806">
    <property type="entry name" value="NDUFA5"/>
</dbReference>
<evidence type="ECO:0000256" key="7">
    <source>
        <dbReference type="ARBA" id="ARBA00023128"/>
    </source>
</evidence>
<keyword evidence="5" id="KW-0999">Mitochondrion inner membrane</keyword>
<dbReference type="PhylomeDB" id="A0A060T882"/>
<keyword evidence="6" id="KW-0249">Electron transport</keyword>
<sequence length="135" mass="15385">MRYTRLLRNAAQAGRILVKAGEGNPTGITGIYQHPNPRPALLALYDATLKELEKFPKDSVYRQSVEGITKTRKEVVEQNEIHEVIESKIGGGLIEEVVIQAGEELELAKFLAEHKPWEDLIEKPDEGQWKYFDRE</sequence>
<proteinExistence type="inferred from homology"/>
<keyword evidence="4" id="KW-0679">Respiratory chain</keyword>
<evidence type="ECO:0000256" key="2">
    <source>
        <dbReference type="ARBA" id="ARBA00010261"/>
    </source>
</evidence>
<evidence type="ECO:0000256" key="1">
    <source>
        <dbReference type="ARBA" id="ARBA00004443"/>
    </source>
</evidence>
<name>A0A060T882_BLAAD</name>
<keyword evidence="8" id="KW-0472">Membrane</keyword>
<evidence type="ECO:0000256" key="5">
    <source>
        <dbReference type="ARBA" id="ARBA00022792"/>
    </source>
</evidence>
<comment type="subcellular location">
    <subcellularLocation>
        <location evidence="1">Mitochondrion inner membrane</location>
        <topology evidence="1">Peripheral membrane protein</topology>
        <orientation evidence="1">Matrix side</orientation>
    </subcellularLocation>
</comment>
<keyword evidence="9" id="KW-0560">Oxidoreductase</keyword>
<protein>
    <submittedName>
        <fullName evidence="9">ARAD1C27412p</fullName>
        <ecNumber evidence="9">1.6.5.3</ecNumber>
    </submittedName>
</protein>
<dbReference type="GO" id="GO:0016491">
    <property type="term" value="F:oxidoreductase activity"/>
    <property type="evidence" value="ECO:0007669"/>
    <property type="project" value="UniProtKB-KW"/>
</dbReference>
<organism evidence="9">
    <name type="scientific">Blastobotrys adeninivorans</name>
    <name type="common">Yeast</name>
    <name type="synonym">Arxula adeninivorans</name>
    <dbReference type="NCBI Taxonomy" id="409370"/>
    <lineage>
        <taxon>Eukaryota</taxon>
        <taxon>Fungi</taxon>
        <taxon>Dikarya</taxon>
        <taxon>Ascomycota</taxon>
        <taxon>Saccharomycotina</taxon>
        <taxon>Dipodascomycetes</taxon>
        <taxon>Dipodascales</taxon>
        <taxon>Trichomonascaceae</taxon>
        <taxon>Blastobotrys</taxon>
    </lineage>
</organism>
<evidence type="ECO:0000313" key="9">
    <source>
        <dbReference type="EMBL" id="CDP35092.1"/>
    </source>
</evidence>
<evidence type="ECO:0000256" key="4">
    <source>
        <dbReference type="ARBA" id="ARBA00022660"/>
    </source>
</evidence>
<reference evidence="9" key="1">
    <citation type="submission" date="2014-02" db="EMBL/GenBank/DDBJ databases">
        <authorList>
            <person name="Genoscope - CEA"/>
        </authorList>
    </citation>
    <scope>NUCLEOTIDE SEQUENCE</scope>
    <source>
        <strain evidence="9">LS3</strain>
    </source>
</reference>
<dbReference type="PANTHER" id="PTHR12653:SF0">
    <property type="entry name" value="NADH DEHYDROGENASE [UBIQUINONE] 1 ALPHA SUBCOMPLEX SUBUNIT 5"/>
    <property type="match status" value="1"/>
</dbReference>
<reference evidence="9" key="2">
    <citation type="submission" date="2014-06" db="EMBL/GenBank/DDBJ databases">
        <title>The complete genome of Blastobotrys (Arxula) adeninivorans LS3 - a yeast of biotechnological interest.</title>
        <authorList>
            <person name="Kunze G."/>
            <person name="Gaillardin C."/>
            <person name="Czernicka M."/>
            <person name="Durrens P."/>
            <person name="Martin T."/>
            <person name="Boer E."/>
            <person name="Gabaldon T."/>
            <person name="Cruz J."/>
            <person name="Talla E."/>
            <person name="Marck C."/>
            <person name="Goffeau A."/>
            <person name="Barbe V."/>
            <person name="Baret P."/>
            <person name="Baronian K."/>
            <person name="Beier S."/>
            <person name="Bleykasten C."/>
            <person name="Bode R."/>
            <person name="Casaregola S."/>
            <person name="Despons L."/>
            <person name="Fairhead C."/>
            <person name="Giersberg M."/>
            <person name="Gierski P."/>
            <person name="Hahnel U."/>
            <person name="Hartmann A."/>
            <person name="Jankowska D."/>
            <person name="Jubin C."/>
            <person name="Jung P."/>
            <person name="Lafontaine I."/>
            <person name="Leh-Louis V."/>
            <person name="Lemaire M."/>
            <person name="Marcet-Houben M."/>
            <person name="Mascher M."/>
            <person name="Morel G."/>
            <person name="Richard G.-F."/>
            <person name="Riechen J."/>
            <person name="Sacerdot C."/>
            <person name="Sarkar A."/>
            <person name="Savel G."/>
            <person name="Schacherer J."/>
            <person name="Sherman D."/>
            <person name="Straub M.-L."/>
            <person name="Stein N."/>
            <person name="Thierry A."/>
            <person name="Trautwein-Schult A."/>
            <person name="Westhof E."/>
            <person name="Worch S."/>
            <person name="Dujon B."/>
            <person name="Souciet J.-L."/>
            <person name="Wincker P."/>
            <person name="Scholz U."/>
            <person name="Neuveglise N."/>
        </authorList>
    </citation>
    <scope>NUCLEOTIDE SEQUENCE</scope>
    <source>
        <strain evidence="9">LS3</strain>
    </source>
</reference>
<dbReference type="EMBL" id="HG937693">
    <property type="protein sequence ID" value="CDP35092.1"/>
    <property type="molecule type" value="Genomic_DNA"/>
</dbReference>
<dbReference type="EC" id="1.6.5.3" evidence="9"/>
<dbReference type="AlphaFoldDB" id="A0A060T882"/>
<dbReference type="Pfam" id="PF04716">
    <property type="entry name" value="ETC_C1_NDUFA5"/>
    <property type="match status" value="1"/>
</dbReference>
<keyword evidence="7" id="KW-0496">Mitochondrion</keyword>